<dbReference type="EMBL" id="JBEPME010000004">
    <property type="protein sequence ID" value="MET3657992.1"/>
    <property type="molecule type" value="Genomic_DNA"/>
</dbReference>
<dbReference type="InterPro" id="IPR010708">
    <property type="entry name" value="5'(3')-deoxyribonucleotidase"/>
</dbReference>
<dbReference type="InterPro" id="IPR023214">
    <property type="entry name" value="HAD_sf"/>
</dbReference>
<sequence length="174" mass="20356">MKRIAIDMDEVISHFSAKCLELFNDEFNESYTDHHLHGKKLIELDARFEKKVDHYLANELFFLELDVIKDSQEVIKELSACYEIYIVTAAMEFPASLAPKYRWLKKHFSFLNEKNFVFCGDKSIILADYLIDDTPSNLETFQGKGLLFTAPHNVHTTGYTRLNNWKDTADYFLK</sequence>
<evidence type="ECO:0000256" key="1">
    <source>
        <dbReference type="ARBA" id="ARBA00009589"/>
    </source>
</evidence>
<gene>
    <name evidence="2" type="ORF">ABIC55_003089</name>
</gene>
<dbReference type="PANTHER" id="PTHR16504">
    <property type="entry name" value="5'(3')-DEOXYRIBONUCLEOTIDASE"/>
    <property type="match status" value="1"/>
</dbReference>
<comment type="caution">
    <text evidence="2">The sequence shown here is derived from an EMBL/GenBank/DDBJ whole genome shotgun (WGS) entry which is preliminary data.</text>
</comment>
<dbReference type="Proteomes" id="UP001549104">
    <property type="component" value="Unassembled WGS sequence"/>
</dbReference>
<dbReference type="SFLD" id="SFLDG01146">
    <property type="entry name" value="C1.2.2"/>
    <property type="match status" value="1"/>
</dbReference>
<dbReference type="SFLD" id="SFLDS00003">
    <property type="entry name" value="Haloacid_Dehalogenase"/>
    <property type="match status" value="1"/>
</dbReference>
<name>A0ABV2KAT4_SPOPS</name>
<comment type="similarity">
    <text evidence="1">Belongs to the 5'(3')-deoxyribonucleotidase family.</text>
</comment>
<dbReference type="Gene3D" id="1.10.40.40">
    <property type="entry name" value="Deoxyribonucleotidase, domain 2"/>
    <property type="match status" value="1"/>
</dbReference>
<dbReference type="SFLD" id="SFLDG01126">
    <property type="entry name" value="C1.2:_Nucleotidase_Like"/>
    <property type="match status" value="1"/>
</dbReference>
<organism evidence="2 3">
    <name type="scientific">Sporosarcina psychrophila</name>
    <name type="common">Bacillus psychrophilus</name>
    <dbReference type="NCBI Taxonomy" id="1476"/>
    <lineage>
        <taxon>Bacteria</taxon>
        <taxon>Bacillati</taxon>
        <taxon>Bacillota</taxon>
        <taxon>Bacilli</taxon>
        <taxon>Bacillales</taxon>
        <taxon>Caryophanaceae</taxon>
        <taxon>Sporosarcina</taxon>
    </lineage>
</organism>
<accession>A0ABV2KAT4</accession>
<evidence type="ECO:0000313" key="3">
    <source>
        <dbReference type="Proteomes" id="UP001549104"/>
    </source>
</evidence>
<protein>
    <submittedName>
        <fullName evidence="2">5'(3')-deoxyribonucleotidase</fullName>
    </submittedName>
</protein>
<dbReference type="PANTHER" id="PTHR16504:SF4">
    <property type="entry name" value="5'(3')-DEOXYRIBONUCLEOTIDASE"/>
    <property type="match status" value="1"/>
</dbReference>
<dbReference type="Pfam" id="PF06941">
    <property type="entry name" value="NT5C"/>
    <property type="match status" value="1"/>
</dbReference>
<keyword evidence="3" id="KW-1185">Reference proteome</keyword>
<dbReference type="SUPFAM" id="SSF56784">
    <property type="entry name" value="HAD-like"/>
    <property type="match status" value="1"/>
</dbReference>
<proteinExistence type="inferred from homology"/>
<evidence type="ECO:0000313" key="2">
    <source>
        <dbReference type="EMBL" id="MET3657992.1"/>
    </source>
</evidence>
<dbReference type="InterPro" id="IPR036412">
    <property type="entry name" value="HAD-like_sf"/>
</dbReference>
<dbReference type="Gene3D" id="3.40.50.1000">
    <property type="entry name" value="HAD superfamily/HAD-like"/>
    <property type="match status" value="1"/>
</dbReference>
<reference evidence="2 3" key="1">
    <citation type="submission" date="2024-06" db="EMBL/GenBank/DDBJ databases">
        <title>Sorghum-associated microbial communities from plants grown in Nebraska, USA.</title>
        <authorList>
            <person name="Schachtman D."/>
        </authorList>
    </citation>
    <scope>NUCLEOTIDE SEQUENCE [LARGE SCALE GENOMIC DNA]</scope>
    <source>
        <strain evidence="2 3">1288</strain>
    </source>
</reference>
<dbReference type="RefSeq" id="WP_067206758.1">
    <property type="nucleotide sequence ID" value="NZ_CP014616.1"/>
</dbReference>